<dbReference type="PROSITE" id="PS50878">
    <property type="entry name" value="RT_POL"/>
    <property type="match status" value="1"/>
</dbReference>
<organism evidence="2 3">
    <name type="scientific">Triticum urartu</name>
    <name type="common">Red wild einkorn</name>
    <name type="synonym">Crithodium urartu</name>
    <dbReference type="NCBI Taxonomy" id="4572"/>
    <lineage>
        <taxon>Eukaryota</taxon>
        <taxon>Viridiplantae</taxon>
        <taxon>Streptophyta</taxon>
        <taxon>Embryophyta</taxon>
        <taxon>Tracheophyta</taxon>
        <taxon>Spermatophyta</taxon>
        <taxon>Magnoliopsida</taxon>
        <taxon>Liliopsida</taxon>
        <taxon>Poales</taxon>
        <taxon>Poaceae</taxon>
        <taxon>BOP clade</taxon>
        <taxon>Pooideae</taxon>
        <taxon>Triticodae</taxon>
        <taxon>Triticeae</taxon>
        <taxon>Triticinae</taxon>
        <taxon>Triticum</taxon>
    </lineage>
</organism>
<accession>A0A8R7V266</accession>
<sequence length="106" mass="11969">MPFGLTNAPATFQALMNKLFAPYLRKFVLVFFDDIMIFSKNPEEHKEHLKIVMDILKKNNLPLNKSKCIFGTPTVEYLGHVISAQGVATDPEKIAVVQQWPVPANI</sequence>
<dbReference type="Gramene" id="TuG1812G0700003136.01.T01">
    <property type="protein sequence ID" value="TuG1812G0700003136.01.T01.cds423429"/>
    <property type="gene ID" value="TuG1812G0700003136.01"/>
</dbReference>
<dbReference type="InterPro" id="IPR043502">
    <property type="entry name" value="DNA/RNA_pol_sf"/>
</dbReference>
<dbReference type="InterPro" id="IPR043128">
    <property type="entry name" value="Rev_trsase/Diguanyl_cyclase"/>
</dbReference>
<dbReference type="SUPFAM" id="SSF56672">
    <property type="entry name" value="DNA/RNA polymerases"/>
    <property type="match status" value="1"/>
</dbReference>
<dbReference type="PANTHER" id="PTHR24559:SF444">
    <property type="entry name" value="REVERSE TRANSCRIPTASE DOMAIN-CONTAINING PROTEIN"/>
    <property type="match status" value="1"/>
</dbReference>
<protein>
    <recommendedName>
        <fullName evidence="1">Reverse transcriptase domain-containing protein</fullName>
    </recommendedName>
</protein>
<dbReference type="EnsemblPlants" id="TuG1812G0700003136.01.T01">
    <property type="protein sequence ID" value="TuG1812G0700003136.01.T01.cds423429"/>
    <property type="gene ID" value="TuG1812G0700003136.01"/>
</dbReference>
<reference evidence="2" key="3">
    <citation type="submission" date="2022-06" db="UniProtKB">
        <authorList>
            <consortium name="EnsemblPlants"/>
        </authorList>
    </citation>
    <scope>IDENTIFICATION</scope>
</reference>
<dbReference type="Gene3D" id="3.30.70.270">
    <property type="match status" value="1"/>
</dbReference>
<dbReference type="CDD" id="cd01647">
    <property type="entry name" value="RT_LTR"/>
    <property type="match status" value="1"/>
</dbReference>
<feature type="domain" description="Reverse transcriptase" evidence="1">
    <location>
        <begin position="1"/>
        <end position="82"/>
    </location>
</feature>
<reference evidence="2" key="2">
    <citation type="submission" date="2018-03" db="EMBL/GenBank/DDBJ databases">
        <title>The Triticum urartu genome reveals the dynamic nature of wheat genome evolution.</title>
        <authorList>
            <person name="Ling H."/>
            <person name="Ma B."/>
            <person name="Shi X."/>
            <person name="Liu H."/>
            <person name="Dong L."/>
            <person name="Sun H."/>
            <person name="Cao Y."/>
            <person name="Gao Q."/>
            <person name="Zheng S."/>
            <person name="Li Y."/>
            <person name="Yu Y."/>
            <person name="Du H."/>
            <person name="Qi M."/>
            <person name="Li Y."/>
            <person name="Yu H."/>
            <person name="Cui Y."/>
            <person name="Wang N."/>
            <person name="Chen C."/>
            <person name="Wu H."/>
            <person name="Zhao Y."/>
            <person name="Zhang J."/>
            <person name="Li Y."/>
            <person name="Zhou W."/>
            <person name="Zhang B."/>
            <person name="Hu W."/>
            <person name="Eijk M."/>
            <person name="Tang J."/>
            <person name="Witsenboer H."/>
            <person name="Zhao S."/>
            <person name="Li Z."/>
            <person name="Zhang A."/>
            <person name="Wang D."/>
            <person name="Liang C."/>
        </authorList>
    </citation>
    <scope>NUCLEOTIDE SEQUENCE [LARGE SCALE GENOMIC DNA]</scope>
    <source>
        <strain evidence="2">cv. G1812</strain>
    </source>
</reference>
<evidence type="ECO:0000313" key="2">
    <source>
        <dbReference type="EnsemblPlants" id="TuG1812G0700003136.01.T01.cds423429"/>
    </source>
</evidence>
<name>A0A8R7V266_TRIUA</name>
<dbReference type="InterPro" id="IPR000477">
    <property type="entry name" value="RT_dom"/>
</dbReference>
<keyword evidence="3" id="KW-1185">Reference proteome</keyword>
<dbReference type="FunFam" id="3.30.70.270:FF:000003">
    <property type="entry name" value="Transposon Ty3-G Gag-Pol polyprotein"/>
    <property type="match status" value="1"/>
</dbReference>
<dbReference type="PANTHER" id="PTHR24559">
    <property type="entry name" value="TRANSPOSON TY3-I GAG-POL POLYPROTEIN"/>
    <property type="match status" value="1"/>
</dbReference>
<dbReference type="InterPro" id="IPR053134">
    <property type="entry name" value="RNA-dir_DNA_polymerase"/>
</dbReference>
<dbReference type="AlphaFoldDB" id="A0A8R7V266"/>
<proteinExistence type="predicted"/>
<evidence type="ECO:0000259" key="1">
    <source>
        <dbReference type="PROSITE" id="PS50878"/>
    </source>
</evidence>
<dbReference type="Pfam" id="PF00078">
    <property type="entry name" value="RVT_1"/>
    <property type="match status" value="1"/>
</dbReference>
<dbReference type="Proteomes" id="UP000015106">
    <property type="component" value="Chromosome 7"/>
</dbReference>
<evidence type="ECO:0000313" key="3">
    <source>
        <dbReference type="Proteomes" id="UP000015106"/>
    </source>
</evidence>
<reference evidence="3" key="1">
    <citation type="journal article" date="2013" name="Nature">
        <title>Draft genome of the wheat A-genome progenitor Triticum urartu.</title>
        <authorList>
            <person name="Ling H.Q."/>
            <person name="Zhao S."/>
            <person name="Liu D."/>
            <person name="Wang J."/>
            <person name="Sun H."/>
            <person name="Zhang C."/>
            <person name="Fan H."/>
            <person name="Li D."/>
            <person name="Dong L."/>
            <person name="Tao Y."/>
            <person name="Gao C."/>
            <person name="Wu H."/>
            <person name="Li Y."/>
            <person name="Cui Y."/>
            <person name="Guo X."/>
            <person name="Zheng S."/>
            <person name="Wang B."/>
            <person name="Yu K."/>
            <person name="Liang Q."/>
            <person name="Yang W."/>
            <person name="Lou X."/>
            <person name="Chen J."/>
            <person name="Feng M."/>
            <person name="Jian J."/>
            <person name="Zhang X."/>
            <person name="Luo G."/>
            <person name="Jiang Y."/>
            <person name="Liu J."/>
            <person name="Wang Z."/>
            <person name="Sha Y."/>
            <person name="Zhang B."/>
            <person name="Wu H."/>
            <person name="Tang D."/>
            <person name="Shen Q."/>
            <person name="Xue P."/>
            <person name="Zou S."/>
            <person name="Wang X."/>
            <person name="Liu X."/>
            <person name="Wang F."/>
            <person name="Yang Y."/>
            <person name="An X."/>
            <person name="Dong Z."/>
            <person name="Zhang K."/>
            <person name="Zhang X."/>
            <person name="Luo M.C."/>
            <person name="Dvorak J."/>
            <person name="Tong Y."/>
            <person name="Wang J."/>
            <person name="Yang H."/>
            <person name="Li Z."/>
            <person name="Wang D."/>
            <person name="Zhang A."/>
            <person name="Wang J."/>
        </authorList>
    </citation>
    <scope>NUCLEOTIDE SEQUENCE</scope>
    <source>
        <strain evidence="3">cv. G1812</strain>
    </source>
</reference>